<dbReference type="Proteomes" id="UP000694398">
    <property type="component" value="Unassembled WGS sequence"/>
</dbReference>
<dbReference type="GeneID" id="102008969"/>
<reference evidence="3" key="1">
    <citation type="submission" date="2025-08" db="UniProtKB">
        <authorList>
            <consortium name="Ensembl"/>
        </authorList>
    </citation>
    <scope>IDENTIFICATION</scope>
</reference>
<dbReference type="Ensembl" id="ENSCLAT00000012322.1">
    <property type="protein sequence ID" value="ENSCLAP00000012180.1"/>
    <property type="gene ID" value="ENSCLAG00000008396.1"/>
</dbReference>
<gene>
    <name evidence="3" type="primary">PLEKHS1</name>
</gene>
<feature type="region of interest" description="Disordered" evidence="1">
    <location>
        <begin position="288"/>
        <end position="338"/>
    </location>
</feature>
<reference evidence="3" key="2">
    <citation type="submission" date="2025-09" db="UniProtKB">
        <authorList>
            <consortium name="Ensembl"/>
        </authorList>
    </citation>
    <scope>IDENTIFICATION</scope>
</reference>
<feature type="compositionally biased region" description="Polar residues" evidence="1">
    <location>
        <begin position="309"/>
        <end position="333"/>
    </location>
</feature>
<keyword evidence="4" id="KW-1185">Reference proteome</keyword>
<dbReference type="GeneTree" id="ENSGT00390000006729"/>
<dbReference type="InterPro" id="IPR001849">
    <property type="entry name" value="PH_domain"/>
</dbReference>
<dbReference type="PROSITE" id="PS50003">
    <property type="entry name" value="PH_DOMAIN"/>
    <property type="match status" value="1"/>
</dbReference>
<dbReference type="InterPro" id="IPR042986">
    <property type="entry name" value="PLEKHS1"/>
</dbReference>
<dbReference type="Gene3D" id="2.30.29.30">
    <property type="entry name" value="Pleckstrin-homology domain (PH domain)/Phosphotyrosine-binding domain (PTB)"/>
    <property type="match status" value="1"/>
</dbReference>
<evidence type="ECO:0000313" key="3">
    <source>
        <dbReference type="Ensembl" id="ENSCLAP00000012180.1"/>
    </source>
</evidence>
<organism evidence="3 4">
    <name type="scientific">Chinchilla lanigera</name>
    <name type="common">Long-tailed chinchilla</name>
    <name type="synonym">Chinchilla villidera</name>
    <dbReference type="NCBI Taxonomy" id="34839"/>
    <lineage>
        <taxon>Eukaryota</taxon>
        <taxon>Metazoa</taxon>
        <taxon>Chordata</taxon>
        <taxon>Craniata</taxon>
        <taxon>Vertebrata</taxon>
        <taxon>Euteleostomi</taxon>
        <taxon>Mammalia</taxon>
        <taxon>Eutheria</taxon>
        <taxon>Euarchontoglires</taxon>
        <taxon>Glires</taxon>
        <taxon>Rodentia</taxon>
        <taxon>Hystricomorpha</taxon>
        <taxon>Chinchillidae</taxon>
        <taxon>Chinchilla</taxon>
    </lineage>
</organism>
<dbReference type="PANTHER" id="PTHR47014:SF1">
    <property type="entry name" value="PLECKSTRIN HOMOLOGY DOMAIN-CONTAINING FAMILY S MEMBER 1"/>
    <property type="match status" value="1"/>
</dbReference>
<evidence type="ECO:0000256" key="1">
    <source>
        <dbReference type="SAM" id="MobiDB-lite"/>
    </source>
</evidence>
<name>A0A8C2YNR8_CHILA</name>
<dbReference type="InterPro" id="IPR011993">
    <property type="entry name" value="PH-like_dom_sf"/>
</dbReference>
<dbReference type="RefSeq" id="XP_013371285.1">
    <property type="nucleotide sequence ID" value="XM_013515831.1"/>
</dbReference>
<proteinExistence type="predicted"/>
<protein>
    <submittedName>
        <fullName evidence="3">Pleckstrin homology domain containing S1</fullName>
    </submittedName>
</protein>
<dbReference type="SUPFAM" id="SSF50729">
    <property type="entry name" value="PH domain-like"/>
    <property type="match status" value="1"/>
</dbReference>
<feature type="compositionally biased region" description="Basic residues" evidence="1">
    <location>
        <begin position="455"/>
        <end position="465"/>
    </location>
</feature>
<dbReference type="Pfam" id="PF00169">
    <property type="entry name" value="PH"/>
    <property type="match status" value="1"/>
</dbReference>
<dbReference type="CTD" id="79949"/>
<dbReference type="AlphaFoldDB" id="A0A8C2YNR8"/>
<feature type="region of interest" description="Disordered" evidence="1">
    <location>
        <begin position="440"/>
        <end position="471"/>
    </location>
</feature>
<dbReference type="PANTHER" id="PTHR47014">
    <property type="entry name" value="PLECKSTRIN HOMOLOGY DOMAIN-CONTAINING FAMILY S MEMBER 1"/>
    <property type="match status" value="1"/>
</dbReference>
<dbReference type="OrthoDB" id="9900190at2759"/>
<dbReference type="OMA" id="QPDQVMS"/>
<evidence type="ECO:0000313" key="4">
    <source>
        <dbReference type="Proteomes" id="UP000694398"/>
    </source>
</evidence>
<accession>A0A8C2YNR8</accession>
<dbReference type="SMART" id="SM00233">
    <property type="entry name" value="PH"/>
    <property type="match status" value="1"/>
</dbReference>
<sequence length="471" mass="52895">METKSPKSPGNQFKFYYENEVYKQDYFIKSPPPPLFFSSASWKRRFFILSKNGEKRLSLSYYKDYHHRGSIEIDRNSIVEVGVRIPEKMQSVQKMFKCQPDQVMSIRTTNRDYFLISEDREKIKEWVSFLSSFCRGVIAAHQNTEDVPGLQQKQSQGGGEKKERCCLADKRPTSYPSLFSGPSRTLNTVSPTSSMISLPDMHLMEKSLPGFGQAHLPHVFLSEVTEDTEEEVHYLTPRSVLSELDNVIDASDPGESTEAACPDGVSKETEHVYMSMKSFFFNETPHVSADCQEESQPLPEIRNEGPHLQDQNSGSDSCLSPANTEAQTTNDETGNIPDESHVETLNVFLSPPDVINYLALTEAAGRICVSQWGGPPHLGCLFSHGDHVLAVNGMKPQNLEEMSLFLTRSIQKEKIKLTIGRIQNSEKFHAMSCTCSLKNQGNAPVQEDKSELKKILKRSPAIKKGQKGDGE</sequence>
<feature type="domain" description="PH" evidence="2">
    <location>
        <begin position="20"/>
        <end position="135"/>
    </location>
</feature>
<evidence type="ECO:0000259" key="2">
    <source>
        <dbReference type="PROSITE" id="PS50003"/>
    </source>
</evidence>